<protein>
    <submittedName>
        <fullName evidence="2">Uncharacterized protein</fullName>
    </submittedName>
</protein>
<proteinExistence type="predicted"/>
<comment type="caution">
    <text evidence="2">The sequence shown here is derived from an EMBL/GenBank/DDBJ whole genome shotgun (WGS) entry which is preliminary data.</text>
</comment>
<gene>
    <name evidence="2" type="ORF">GCM10025862_30180</name>
</gene>
<evidence type="ECO:0000313" key="2">
    <source>
        <dbReference type="EMBL" id="GMA20997.1"/>
    </source>
</evidence>
<organism evidence="2 3">
    <name type="scientific">Arsenicicoccus piscis</name>
    <dbReference type="NCBI Taxonomy" id="673954"/>
    <lineage>
        <taxon>Bacteria</taxon>
        <taxon>Bacillati</taxon>
        <taxon>Actinomycetota</taxon>
        <taxon>Actinomycetes</taxon>
        <taxon>Micrococcales</taxon>
        <taxon>Intrasporangiaceae</taxon>
        <taxon>Arsenicicoccus</taxon>
    </lineage>
</organism>
<feature type="region of interest" description="Disordered" evidence="1">
    <location>
        <begin position="1"/>
        <end position="23"/>
    </location>
</feature>
<dbReference type="Proteomes" id="UP001157109">
    <property type="component" value="Unassembled WGS sequence"/>
</dbReference>
<sequence length="167" mass="18772">MGVLRRLFGGPAPKGTTADNAEERAYQERQALQKLVDRIDKASARLPREAYASFSRIKVVLRACLDRAPQLAASQDNLHVVSRTIRDYLPTALETYLDLPRQYAEQVDVQGRGTPAQQLVDQLHLLEERLEQVKQALYVGDANALANHGRFLEEKFHASGLEPPDRI</sequence>
<dbReference type="EMBL" id="BSUJ01000001">
    <property type="protein sequence ID" value="GMA20997.1"/>
    <property type="molecule type" value="Genomic_DNA"/>
</dbReference>
<evidence type="ECO:0000313" key="3">
    <source>
        <dbReference type="Proteomes" id="UP001157109"/>
    </source>
</evidence>
<dbReference type="RefSeq" id="WP_241441324.1">
    <property type="nucleotide sequence ID" value="NZ_BSUJ01000001.1"/>
</dbReference>
<name>A0ABQ6HRL2_9MICO</name>
<evidence type="ECO:0000256" key="1">
    <source>
        <dbReference type="SAM" id="MobiDB-lite"/>
    </source>
</evidence>
<reference evidence="3" key="1">
    <citation type="journal article" date="2019" name="Int. J. Syst. Evol. Microbiol.">
        <title>The Global Catalogue of Microorganisms (GCM) 10K type strain sequencing project: providing services to taxonomists for standard genome sequencing and annotation.</title>
        <authorList>
            <consortium name="The Broad Institute Genomics Platform"/>
            <consortium name="The Broad Institute Genome Sequencing Center for Infectious Disease"/>
            <person name="Wu L."/>
            <person name="Ma J."/>
        </authorList>
    </citation>
    <scope>NUCLEOTIDE SEQUENCE [LARGE SCALE GENOMIC DNA]</scope>
    <source>
        <strain evidence="3">NBRC 105830</strain>
    </source>
</reference>
<accession>A0ABQ6HRL2</accession>
<keyword evidence="3" id="KW-1185">Reference proteome</keyword>